<accession>A0AAD5G1E5</accession>
<comment type="caution">
    <text evidence="1">The sequence shown here is derived from an EMBL/GenBank/DDBJ whole genome shotgun (WGS) entry which is preliminary data.</text>
</comment>
<dbReference type="AlphaFoldDB" id="A0AAD5G1E5"/>
<reference evidence="1" key="1">
    <citation type="submission" date="2022-06" db="EMBL/GenBank/DDBJ databases">
        <title>Uncovering the hologenomic basis of an extraordinary plant invasion.</title>
        <authorList>
            <person name="Bieker V.C."/>
            <person name="Martin M.D."/>
            <person name="Gilbert T."/>
            <person name="Hodgins K."/>
            <person name="Battlay P."/>
            <person name="Petersen B."/>
            <person name="Wilson J."/>
        </authorList>
    </citation>
    <scope>NUCLEOTIDE SEQUENCE</scope>
    <source>
        <strain evidence="1">AA19_3_7</strain>
        <tissue evidence="1">Leaf</tissue>
    </source>
</reference>
<organism evidence="1 2">
    <name type="scientific">Ambrosia artemisiifolia</name>
    <name type="common">Common ragweed</name>
    <dbReference type="NCBI Taxonomy" id="4212"/>
    <lineage>
        <taxon>Eukaryota</taxon>
        <taxon>Viridiplantae</taxon>
        <taxon>Streptophyta</taxon>
        <taxon>Embryophyta</taxon>
        <taxon>Tracheophyta</taxon>
        <taxon>Spermatophyta</taxon>
        <taxon>Magnoliopsida</taxon>
        <taxon>eudicotyledons</taxon>
        <taxon>Gunneridae</taxon>
        <taxon>Pentapetalae</taxon>
        <taxon>asterids</taxon>
        <taxon>campanulids</taxon>
        <taxon>Asterales</taxon>
        <taxon>Asteraceae</taxon>
        <taxon>Asteroideae</taxon>
        <taxon>Heliantheae alliance</taxon>
        <taxon>Heliantheae</taxon>
        <taxon>Ambrosia</taxon>
    </lineage>
</organism>
<keyword evidence="2" id="KW-1185">Reference proteome</keyword>
<protein>
    <submittedName>
        <fullName evidence="1">Uncharacterized protein</fullName>
    </submittedName>
</protein>
<evidence type="ECO:0000313" key="2">
    <source>
        <dbReference type="Proteomes" id="UP001206925"/>
    </source>
</evidence>
<name>A0AAD5G1E5_AMBAR</name>
<dbReference type="Proteomes" id="UP001206925">
    <property type="component" value="Unassembled WGS sequence"/>
</dbReference>
<proteinExistence type="predicted"/>
<sequence>MNKRKRVKYLQKSSNESINVGGYVVCLDKVDSEGNYRQGRKGGSAKKEPRLLLLKVEEGMLMVWLLVLEHPGQATNCNVLIGGDGCSVDVLGKGMYSRLHKIIQLIYNHTALFGIQSTKVRHQWFVKWNLKPLIRKKGDLSFNMLDGQVPNLIGMVDFDTVCSENLKEICTRIILKDSYCCLQKGTAENQNKGKILNR</sequence>
<gene>
    <name evidence="1" type="ORF">M8C21_002168</name>
</gene>
<evidence type="ECO:0000313" key="1">
    <source>
        <dbReference type="EMBL" id="KAI7725199.1"/>
    </source>
</evidence>
<dbReference type="EMBL" id="JAMZMK010012004">
    <property type="protein sequence ID" value="KAI7725199.1"/>
    <property type="molecule type" value="Genomic_DNA"/>
</dbReference>